<proteinExistence type="predicted"/>
<comment type="caution">
    <text evidence="2">The sequence shown here is derived from an EMBL/GenBank/DDBJ whole genome shotgun (WGS) entry which is preliminary data.</text>
</comment>
<evidence type="ECO:0000313" key="3">
    <source>
        <dbReference type="Proteomes" id="UP000467700"/>
    </source>
</evidence>
<keyword evidence="3" id="KW-1185">Reference proteome</keyword>
<reference evidence="2 3" key="1">
    <citation type="submission" date="2020-01" db="EMBL/GenBank/DDBJ databases">
        <authorList>
            <person name="Gupta K D."/>
        </authorList>
    </citation>
    <scope>NUCLEOTIDE SEQUENCE [LARGE SCALE GENOMIC DNA]</scope>
</reference>
<protein>
    <submittedName>
        <fullName evidence="2">Uncharacterized protein</fullName>
    </submittedName>
</protein>
<feature type="compositionally biased region" description="Basic and acidic residues" evidence="1">
    <location>
        <begin position="79"/>
        <end position="95"/>
    </location>
</feature>
<dbReference type="AlphaFoldDB" id="A0A8S0XNU6"/>
<name>A0A8S0XNU6_CYCAE</name>
<feature type="region of interest" description="Disordered" evidence="1">
    <location>
        <begin position="1"/>
        <end position="29"/>
    </location>
</feature>
<feature type="compositionally biased region" description="Basic and acidic residues" evidence="1">
    <location>
        <begin position="104"/>
        <end position="135"/>
    </location>
</feature>
<sequence length="224" mass="25680">MSAPSVHSRSHTGGSARSSARSSQVSLGSVEQDLVHLRGLLDDSLERSRQLQASLEKNRTCLDQSLEESRLLRQSLEESTARLEESMRRRGVSRERRGRQRERRPRDSLSPRESEERPRDESRGARVEEASESRESSVLSYVDEPERELPPLPIPEEPTRLRPILEEETFGGLLRRLIQVNHENNRHMILALDNTYRGMMAVKHRHALDMIVAARRGRRPAQPA</sequence>
<gene>
    <name evidence="2" type="ORF">AAE3_LOCUS3778</name>
</gene>
<feature type="region of interest" description="Disordered" evidence="1">
    <location>
        <begin position="79"/>
        <end position="158"/>
    </location>
</feature>
<accession>A0A8S0XNU6</accession>
<feature type="compositionally biased region" description="Low complexity" evidence="1">
    <location>
        <begin position="11"/>
        <end position="29"/>
    </location>
</feature>
<dbReference type="Proteomes" id="UP000467700">
    <property type="component" value="Unassembled WGS sequence"/>
</dbReference>
<evidence type="ECO:0000256" key="1">
    <source>
        <dbReference type="SAM" id="MobiDB-lite"/>
    </source>
</evidence>
<organism evidence="2 3">
    <name type="scientific">Cyclocybe aegerita</name>
    <name type="common">Black poplar mushroom</name>
    <name type="synonym">Agrocybe aegerita</name>
    <dbReference type="NCBI Taxonomy" id="1973307"/>
    <lineage>
        <taxon>Eukaryota</taxon>
        <taxon>Fungi</taxon>
        <taxon>Dikarya</taxon>
        <taxon>Basidiomycota</taxon>
        <taxon>Agaricomycotina</taxon>
        <taxon>Agaricomycetes</taxon>
        <taxon>Agaricomycetidae</taxon>
        <taxon>Agaricales</taxon>
        <taxon>Agaricineae</taxon>
        <taxon>Bolbitiaceae</taxon>
        <taxon>Cyclocybe</taxon>
    </lineage>
</organism>
<evidence type="ECO:0000313" key="2">
    <source>
        <dbReference type="EMBL" id="CAA7261407.1"/>
    </source>
</evidence>
<dbReference type="EMBL" id="CACVBS010000033">
    <property type="protein sequence ID" value="CAA7261407.1"/>
    <property type="molecule type" value="Genomic_DNA"/>
</dbReference>